<evidence type="ECO:0000259" key="2">
    <source>
        <dbReference type="PROSITE" id="PS50011"/>
    </source>
</evidence>
<dbReference type="SUPFAM" id="SSF56112">
    <property type="entry name" value="Protein kinase-like (PK-like)"/>
    <property type="match status" value="1"/>
</dbReference>
<dbReference type="PANTHER" id="PTHR23257:SF788">
    <property type="entry name" value="SERINE_THREONINE-PROTEIN KINASE HT1-LIKE"/>
    <property type="match status" value="1"/>
</dbReference>
<sequence length="94" mass="10442">MKHAESKLAYKDVVSFALAMARGLSHLYLFGIIHRDVKMENMHFDGEGTLKIAGFGVVRIKADPKEMTGKTGSAPMYMAPEVLKGKSYNYKCDV</sequence>
<proteinExistence type="predicted"/>
<keyword evidence="1" id="KW-0812">Transmembrane</keyword>
<protein>
    <recommendedName>
        <fullName evidence="2">Protein kinase domain-containing protein</fullName>
    </recommendedName>
</protein>
<keyword evidence="4" id="KW-1185">Reference proteome</keyword>
<dbReference type="Gene3D" id="1.10.510.10">
    <property type="entry name" value="Transferase(Phosphotransferase) domain 1"/>
    <property type="match status" value="1"/>
</dbReference>
<dbReference type="STRING" id="77586.A0A0D9WDY7"/>
<keyword evidence="1" id="KW-1133">Transmembrane helix</keyword>
<evidence type="ECO:0000256" key="1">
    <source>
        <dbReference type="SAM" id="Phobius"/>
    </source>
</evidence>
<keyword evidence="1" id="KW-0472">Membrane</keyword>
<feature type="transmembrane region" description="Helical" evidence="1">
    <location>
        <begin position="13"/>
        <end position="33"/>
    </location>
</feature>
<reference evidence="4" key="2">
    <citation type="submission" date="2013-12" db="EMBL/GenBank/DDBJ databases">
        <authorList>
            <person name="Yu Y."/>
            <person name="Lee S."/>
            <person name="de Baynast K."/>
            <person name="Wissotski M."/>
            <person name="Liu L."/>
            <person name="Talag J."/>
            <person name="Goicoechea J."/>
            <person name="Angelova A."/>
            <person name="Jetty R."/>
            <person name="Kudrna D."/>
            <person name="Golser W."/>
            <person name="Rivera L."/>
            <person name="Zhang J."/>
            <person name="Wing R."/>
        </authorList>
    </citation>
    <scope>NUCLEOTIDE SEQUENCE</scope>
</reference>
<dbReference type="GO" id="GO:0007165">
    <property type="term" value="P:signal transduction"/>
    <property type="evidence" value="ECO:0007669"/>
    <property type="project" value="TreeGrafter"/>
</dbReference>
<dbReference type="GO" id="GO:0004672">
    <property type="term" value="F:protein kinase activity"/>
    <property type="evidence" value="ECO:0007669"/>
    <property type="project" value="InterPro"/>
</dbReference>
<dbReference type="InterPro" id="IPR011009">
    <property type="entry name" value="Kinase-like_dom_sf"/>
</dbReference>
<reference evidence="3" key="3">
    <citation type="submission" date="2015-04" db="UniProtKB">
        <authorList>
            <consortium name="EnsemblPlants"/>
        </authorList>
    </citation>
    <scope>IDENTIFICATION</scope>
</reference>
<dbReference type="HOGENOM" id="CLU_2389395_0_0_1"/>
<dbReference type="GO" id="GO:0005737">
    <property type="term" value="C:cytoplasm"/>
    <property type="evidence" value="ECO:0007669"/>
    <property type="project" value="TreeGrafter"/>
</dbReference>
<organism evidence="3 4">
    <name type="scientific">Leersia perrieri</name>
    <dbReference type="NCBI Taxonomy" id="77586"/>
    <lineage>
        <taxon>Eukaryota</taxon>
        <taxon>Viridiplantae</taxon>
        <taxon>Streptophyta</taxon>
        <taxon>Embryophyta</taxon>
        <taxon>Tracheophyta</taxon>
        <taxon>Spermatophyta</taxon>
        <taxon>Magnoliopsida</taxon>
        <taxon>Liliopsida</taxon>
        <taxon>Poales</taxon>
        <taxon>Poaceae</taxon>
        <taxon>BOP clade</taxon>
        <taxon>Oryzoideae</taxon>
        <taxon>Oryzeae</taxon>
        <taxon>Oryzinae</taxon>
        <taxon>Leersia</taxon>
    </lineage>
</organism>
<dbReference type="Pfam" id="PF00069">
    <property type="entry name" value="Pkinase"/>
    <property type="match status" value="1"/>
</dbReference>
<dbReference type="PROSITE" id="PS50011">
    <property type="entry name" value="PROTEIN_KINASE_DOM"/>
    <property type="match status" value="1"/>
</dbReference>
<dbReference type="Gramene" id="LPERR05G06140.1">
    <property type="protein sequence ID" value="LPERR05G06140.1"/>
    <property type="gene ID" value="LPERR05G06140"/>
</dbReference>
<reference evidence="3 4" key="1">
    <citation type="submission" date="2012-08" db="EMBL/GenBank/DDBJ databases">
        <title>Oryza genome evolution.</title>
        <authorList>
            <person name="Wing R.A."/>
        </authorList>
    </citation>
    <scope>NUCLEOTIDE SEQUENCE</scope>
</reference>
<dbReference type="eggNOG" id="KOG0192">
    <property type="taxonomic scope" value="Eukaryota"/>
</dbReference>
<name>A0A0D9WDY7_9ORYZ</name>
<feature type="domain" description="Protein kinase" evidence="2">
    <location>
        <begin position="1"/>
        <end position="94"/>
    </location>
</feature>
<accession>A0A0D9WDY7</accession>
<dbReference type="Proteomes" id="UP000032180">
    <property type="component" value="Chromosome 5"/>
</dbReference>
<dbReference type="PANTHER" id="PTHR23257">
    <property type="entry name" value="SERINE-THREONINE PROTEIN KINASE"/>
    <property type="match status" value="1"/>
</dbReference>
<evidence type="ECO:0000313" key="3">
    <source>
        <dbReference type="EnsemblPlants" id="LPERR05G06140.1"/>
    </source>
</evidence>
<dbReference type="EnsemblPlants" id="LPERR05G06140.1">
    <property type="protein sequence ID" value="LPERR05G06140.1"/>
    <property type="gene ID" value="LPERR05G06140"/>
</dbReference>
<dbReference type="InterPro" id="IPR000719">
    <property type="entry name" value="Prot_kinase_dom"/>
</dbReference>
<dbReference type="InterPro" id="IPR050167">
    <property type="entry name" value="Ser_Thr_protein_kinase"/>
</dbReference>
<dbReference type="GO" id="GO:0005524">
    <property type="term" value="F:ATP binding"/>
    <property type="evidence" value="ECO:0007669"/>
    <property type="project" value="InterPro"/>
</dbReference>
<evidence type="ECO:0000313" key="4">
    <source>
        <dbReference type="Proteomes" id="UP000032180"/>
    </source>
</evidence>
<dbReference type="AlphaFoldDB" id="A0A0D9WDY7"/>